<reference evidence="2" key="1">
    <citation type="journal article" date="2017" name="Genome Biol.">
        <title>Comparative genomics reveals high biological diversity and specific adaptations in the industrially and medically important fungal genus Aspergillus.</title>
        <authorList>
            <person name="de Vries R.P."/>
            <person name="Riley R."/>
            <person name="Wiebenga A."/>
            <person name="Aguilar-Osorio G."/>
            <person name="Amillis S."/>
            <person name="Uchima C.A."/>
            <person name="Anderluh G."/>
            <person name="Asadollahi M."/>
            <person name="Askin M."/>
            <person name="Barry K."/>
            <person name="Battaglia E."/>
            <person name="Bayram O."/>
            <person name="Benocci T."/>
            <person name="Braus-Stromeyer S.A."/>
            <person name="Caldana C."/>
            <person name="Canovas D."/>
            <person name="Cerqueira G.C."/>
            <person name="Chen F."/>
            <person name="Chen W."/>
            <person name="Choi C."/>
            <person name="Clum A."/>
            <person name="Dos Santos R.A."/>
            <person name="Damasio A.R."/>
            <person name="Diallinas G."/>
            <person name="Emri T."/>
            <person name="Fekete E."/>
            <person name="Flipphi M."/>
            <person name="Freyberg S."/>
            <person name="Gallo A."/>
            <person name="Gournas C."/>
            <person name="Habgood R."/>
            <person name="Hainaut M."/>
            <person name="Harispe M.L."/>
            <person name="Henrissat B."/>
            <person name="Hilden K.S."/>
            <person name="Hope R."/>
            <person name="Hossain A."/>
            <person name="Karabika E."/>
            <person name="Karaffa L."/>
            <person name="Karanyi Z."/>
            <person name="Krasevec N."/>
            <person name="Kuo A."/>
            <person name="Kusch H."/>
            <person name="LaButti K."/>
            <person name="Lagendijk E.L."/>
            <person name="Lapidus A."/>
            <person name="Levasseur A."/>
            <person name="Lindquist E."/>
            <person name="Lipzen A."/>
            <person name="Logrieco A.F."/>
            <person name="MacCabe A."/>
            <person name="Maekelae M.R."/>
            <person name="Malavazi I."/>
            <person name="Melin P."/>
            <person name="Meyer V."/>
            <person name="Mielnichuk N."/>
            <person name="Miskei M."/>
            <person name="Molnar A.P."/>
            <person name="Mule G."/>
            <person name="Ngan C.Y."/>
            <person name="Orejas M."/>
            <person name="Orosz E."/>
            <person name="Ouedraogo J.P."/>
            <person name="Overkamp K.M."/>
            <person name="Park H.-S."/>
            <person name="Perrone G."/>
            <person name="Piumi F."/>
            <person name="Punt P.J."/>
            <person name="Ram A.F."/>
            <person name="Ramon A."/>
            <person name="Rauscher S."/>
            <person name="Record E."/>
            <person name="Riano-Pachon D.M."/>
            <person name="Robert V."/>
            <person name="Roehrig J."/>
            <person name="Ruller R."/>
            <person name="Salamov A."/>
            <person name="Salih N.S."/>
            <person name="Samson R.A."/>
            <person name="Sandor E."/>
            <person name="Sanguinetti M."/>
            <person name="Schuetze T."/>
            <person name="Sepcic K."/>
            <person name="Shelest E."/>
            <person name="Sherlock G."/>
            <person name="Sophianopoulou V."/>
            <person name="Squina F.M."/>
            <person name="Sun H."/>
            <person name="Susca A."/>
            <person name="Todd R.B."/>
            <person name="Tsang A."/>
            <person name="Unkles S.E."/>
            <person name="van de Wiele N."/>
            <person name="van Rossen-Uffink D."/>
            <person name="Oliveira J.V."/>
            <person name="Vesth T.C."/>
            <person name="Visser J."/>
            <person name="Yu J.-H."/>
            <person name="Zhou M."/>
            <person name="Andersen M.R."/>
            <person name="Archer D.B."/>
            <person name="Baker S.E."/>
            <person name="Benoit I."/>
            <person name="Brakhage A.A."/>
            <person name="Braus G.H."/>
            <person name="Fischer R."/>
            <person name="Frisvad J.C."/>
            <person name="Goldman G.H."/>
            <person name="Houbraken J."/>
            <person name="Oakley B."/>
            <person name="Pocsi I."/>
            <person name="Scazzocchio C."/>
            <person name="Seiboth B."/>
            <person name="vanKuyk P.A."/>
            <person name="Wortman J."/>
            <person name="Dyer P.S."/>
            <person name="Grigoriev I.V."/>
        </authorList>
    </citation>
    <scope>NUCLEOTIDE SEQUENCE [LARGE SCALE GENOMIC DNA]</scope>
    <source>
        <strain evidence="2">CBS 506.65</strain>
    </source>
</reference>
<dbReference type="GO" id="GO:0008757">
    <property type="term" value="F:S-adenosylmethionine-dependent methyltransferase activity"/>
    <property type="evidence" value="ECO:0007669"/>
    <property type="project" value="UniProtKB-ARBA"/>
</dbReference>
<dbReference type="InterPro" id="IPR019410">
    <property type="entry name" value="Methyltransf_16"/>
</dbReference>
<dbReference type="VEuPathDB" id="FungiDB:ASPZODRAFT_16378"/>
<accession>A0A1L9SHD3</accession>
<dbReference type="EMBL" id="KV878342">
    <property type="protein sequence ID" value="OJJ46622.1"/>
    <property type="molecule type" value="Genomic_DNA"/>
</dbReference>
<proteinExistence type="predicted"/>
<evidence type="ECO:0000313" key="2">
    <source>
        <dbReference type="Proteomes" id="UP000184188"/>
    </source>
</evidence>
<evidence type="ECO:0000313" key="1">
    <source>
        <dbReference type="EMBL" id="OJJ46622.1"/>
    </source>
</evidence>
<dbReference type="PANTHER" id="PTHR14614">
    <property type="entry name" value="HEPATOCELLULAR CARCINOMA-ASSOCIATED ANTIGEN"/>
    <property type="match status" value="1"/>
</dbReference>
<dbReference type="OrthoDB" id="2529286at2759"/>
<dbReference type="GO" id="GO:0032991">
    <property type="term" value="C:protein-containing complex"/>
    <property type="evidence" value="ECO:0007669"/>
    <property type="project" value="TreeGrafter"/>
</dbReference>
<organism evidence="1 2">
    <name type="scientific">Penicilliopsis zonata CBS 506.65</name>
    <dbReference type="NCBI Taxonomy" id="1073090"/>
    <lineage>
        <taxon>Eukaryota</taxon>
        <taxon>Fungi</taxon>
        <taxon>Dikarya</taxon>
        <taxon>Ascomycota</taxon>
        <taxon>Pezizomycotina</taxon>
        <taxon>Eurotiomycetes</taxon>
        <taxon>Eurotiomycetidae</taxon>
        <taxon>Eurotiales</taxon>
        <taxon>Aspergillaceae</taxon>
        <taxon>Penicilliopsis</taxon>
    </lineage>
</organism>
<dbReference type="GO" id="GO:0005829">
    <property type="term" value="C:cytosol"/>
    <property type="evidence" value="ECO:0007669"/>
    <property type="project" value="TreeGrafter"/>
</dbReference>
<dbReference type="Pfam" id="PF10294">
    <property type="entry name" value="Methyltransf_16"/>
    <property type="match status" value="1"/>
</dbReference>
<dbReference type="RefSeq" id="XP_022581132.1">
    <property type="nucleotide sequence ID" value="XM_022726645.1"/>
</dbReference>
<dbReference type="Proteomes" id="UP000184188">
    <property type="component" value="Unassembled WGS sequence"/>
</dbReference>
<dbReference type="GeneID" id="34613109"/>
<dbReference type="InterPro" id="IPR029063">
    <property type="entry name" value="SAM-dependent_MTases_sf"/>
</dbReference>
<gene>
    <name evidence="1" type="ORF">ASPZODRAFT_16378</name>
</gene>
<dbReference type="AlphaFoldDB" id="A0A1L9SHD3"/>
<sequence>MTLVDILNTIGTEVEDAEEESFLLFSQDIPSSNLGFVDSRASSVEITINETEYTIRQSPTILSSARGGGTTGAVLWKITPRLASWLTSPNPLWKNDLLTSSSAVVELGCGISPLVGLSVGSRVGSYLATDQEYVRKLFMENITQNTTTTMKTRTKTKTKSKHASTLSFTSLDWERDDPSSLSKEGFDLLLSCDCVYNEALVKPFVRTCADICRLRSRESDSADHHHHHSRPTLCLIAQQQRVPDVFETWLKETMHLFRVWRLEDHHVLGSGLGLGSGYLLHLLVLKTAL</sequence>
<name>A0A1L9SHD3_9EURO</name>
<keyword evidence="2" id="KW-1185">Reference proteome</keyword>
<dbReference type="STRING" id="1073090.A0A1L9SHD3"/>
<dbReference type="PANTHER" id="PTHR14614:SF109">
    <property type="entry name" value="RIBOSOMAL LYSINE N-METHYLTRANSFERASE 5"/>
    <property type="match status" value="1"/>
</dbReference>
<evidence type="ECO:0008006" key="3">
    <source>
        <dbReference type="Google" id="ProtNLM"/>
    </source>
</evidence>
<dbReference type="Gene3D" id="3.40.50.150">
    <property type="entry name" value="Vaccinia Virus protein VP39"/>
    <property type="match status" value="1"/>
</dbReference>
<protein>
    <recommendedName>
        <fullName evidence="3">Diaminohydroxyphosphoribosylamino-pyrimidine deaminase</fullName>
    </recommendedName>
</protein>